<evidence type="ECO:0000256" key="3">
    <source>
        <dbReference type="ARBA" id="ARBA00022692"/>
    </source>
</evidence>
<gene>
    <name evidence="7" type="ORF">MIND_00801300</name>
</gene>
<evidence type="ECO:0000313" key="8">
    <source>
        <dbReference type="Proteomes" id="UP000636479"/>
    </source>
</evidence>
<feature type="transmembrane region" description="Helical" evidence="6">
    <location>
        <begin position="92"/>
        <end position="117"/>
    </location>
</feature>
<dbReference type="Gene3D" id="6.10.110.10">
    <property type="match status" value="1"/>
</dbReference>
<name>A0A8H6W0H8_9AGAR</name>
<proteinExistence type="inferred from homology"/>
<evidence type="ECO:0000256" key="1">
    <source>
        <dbReference type="ARBA" id="ARBA00004141"/>
    </source>
</evidence>
<dbReference type="OrthoDB" id="440424at2759"/>
<dbReference type="EMBL" id="JACAZF010000007">
    <property type="protein sequence ID" value="KAF7298546.1"/>
    <property type="molecule type" value="Genomic_DNA"/>
</dbReference>
<dbReference type="GO" id="GO:0016020">
    <property type="term" value="C:membrane"/>
    <property type="evidence" value="ECO:0007669"/>
    <property type="project" value="UniProtKB-SubCell"/>
</dbReference>
<dbReference type="InterPro" id="IPR009311">
    <property type="entry name" value="IFI6/IFI27-like"/>
</dbReference>
<accession>A0A8H6W0H8</accession>
<reference evidence="7" key="1">
    <citation type="submission" date="2020-05" db="EMBL/GenBank/DDBJ databases">
        <title>Mycena genomes resolve the evolution of fungal bioluminescence.</title>
        <authorList>
            <person name="Tsai I.J."/>
        </authorList>
    </citation>
    <scope>NUCLEOTIDE SEQUENCE</scope>
    <source>
        <strain evidence="7">171206Taipei</strain>
    </source>
</reference>
<comment type="similarity">
    <text evidence="2">Belongs to the IFI6/IFI27 family.</text>
</comment>
<dbReference type="InterPro" id="IPR038213">
    <property type="entry name" value="IFI6/IFI27-like_sf"/>
</dbReference>
<protein>
    <submittedName>
        <fullName evidence="7">Uncharacterized protein</fullName>
    </submittedName>
</protein>
<sequence length="181" mass="20206">MYLQMLPVTAVVGGEEWEWLHNIWLSIWTWLRNATFHVWAWMQRAWANSLAWLKEHVPALLELWGVVTQPLNDNPAVTLLVSGAIFLGPQVLLLPIFLVQLLFYGILTLFGFGLHGIVRGSPAAAYQSLAYGGNTPAGSLFAIFQSIGMKYNAVTLSSWVFASVRLLAGAVFVYMLYVVLH</sequence>
<keyword evidence="8" id="KW-1185">Reference proteome</keyword>
<dbReference type="Pfam" id="PF06140">
    <property type="entry name" value="Ifi-6-16"/>
    <property type="match status" value="1"/>
</dbReference>
<feature type="transmembrane region" description="Helical" evidence="6">
    <location>
        <begin position="159"/>
        <end position="180"/>
    </location>
</feature>
<evidence type="ECO:0000256" key="2">
    <source>
        <dbReference type="ARBA" id="ARBA00007262"/>
    </source>
</evidence>
<keyword evidence="4 6" id="KW-1133">Transmembrane helix</keyword>
<dbReference type="RefSeq" id="XP_037217934.1">
    <property type="nucleotide sequence ID" value="XM_037364692.1"/>
</dbReference>
<dbReference type="AlphaFoldDB" id="A0A8H6W0H8"/>
<comment type="subcellular location">
    <subcellularLocation>
        <location evidence="1">Membrane</location>
        <topology evidence="1">Multi-pass membrane protein</topology>
    </subcellularLocation>
</comment>
<feature type="transmembrane region" description="Helical" evidence="6">
    <location>
        <begin position="129"/>
        <end position="147"/>
    </location>
</feature>
<dbReference type="Proteomes" id="UP000636479">
    <property type="component" value="Unassembled WGS sequence"/>
</dbReference>
<keyword evidence="5 6" id="KW-0472">Membrane</keyword>
<dbReference type="GeneID" id="59347208"/>
<comment type="caution">
    <text evidence="7">The sequence shown here is derived from an EMBL/GenBank/DDBJ whole genome shotgun (WGS) entry which is preliminary data.</text>
</comment>
<evidence type="ECO:0000313" key="7">
    <source>
        <dbReference type="EMBL" id="KAF7298546.1"/>
    </source>
</evidence>
<evidence type="ECO:0000256" key="5">
    <source>
        <dbReference type="ARBA" id="ARBA00023136"/>
    </source>
</evidence>
<organism evidence="7 8">
    <name type="scientific">Mycena indigotica</name>
    <dbReference type="NCBI Taxonomy" id="2126181"/>
    <lineage>
        <taxon>Eukaryota</taxon>
        <taxon>Fungi</taxon>
        <taxon>Dikarya</taxon>
        <taxon>Basidiomycota</taxon>
        <taxon>Agaricomycotina</taxon>
        <taxon>Agaricomycetes</taxon>
        <taxon>Agaricomycetidae</taxon>
        <taxon>Agaricales</taxon>
        <taxon>Marasmiineae</taxon>
        <taxon>Mycenaceae</taxon>
        <taxon>Mycena</taxon>
    </lineage>
</organism>
<keyword evidence="3 6" id="KW-0812">Transmembrane</keyword>
<evidence type="ECO:0000256" key="4">
    <source>
        <dbReference type="ARBA" id="ARBA00022989"/>
    </source>
</evidence>
<evidence type="ECO:0000256" key="6">
    <source>
        <dbReference type="SAM" id="Phobius"/>
    </source>
</evidence>